<name>A0A9W8AXW0_9FUNG</name>
<protein>
    <submittedName>
        <fullName evidence="2">Uncharacterized protein</fullName>
    </submittedName>
</protein>
<proteinExistence type="predicted"/>
<gene>
    <name evidence="2" type="ORF">H4R34_005603</name>
</gene>
<accession>A0A9W8AXW0</accession>
<dbReference type="Proteomes" id="UP001151582">
    <property type="component" value="Unassembled WGS sequence"/>
</dbReference>
<feature type="chain" id="PRO_5040991245" evidence="1">
    <location>
        <begin position="24"/>
        <end position="145"/>
    </location>
</feature>
<sequence>MKLISVLGLLTAMMVWPQYPVNALSTGLSPSDFHSALDNAYSEGAVNALWAGIQGHLADRNMALVVGIVYHTYRVIVQDSIPNEQIGIFLTCLRTVDTEIDTLAFDEGKRKLLQLFSTVAQEYDAMLFTRAATFLRRLEGKMTGS</sequence>
<feature type="signal peptide" evidence="1">
    <location>
        <begin position="1"/>
        <end position="23"/>
    </location>
</feature>
<evidence type="ECO:0000313" key="2">
    <source>
        <dbReference type="EMBL" id="KAJ1971866.1"/>
    </source>
</evidence>
<comment type="caution">
    <text evidence="2">The sequence shown here is derived from an EMBL/GenBank/DDBJ whole genome shotgun (WGS) entry which is preliminary data.</text>
</comment>
<reference evidence="2" key="1">
    <citation type="submission" date="2022-07" db="EMBL/GenBank/DDBJ databases">
        <title>Phylogenomic reconstructions and comparative analyses of Kickxellomycotina fungi.</title>
        <authorList>
            <person name="Reynolds N.K."/>
            <person name="Stajich J.E."/>
            <person name="Barry K."/>
            <person name="Grigoriev I.V."/>
            <person name="Crous P."/>
            <person name="Smith M.E."/>
        </authorList>
    </citation>
    <scope>NUCLEOTIDE SEQUENCE</scope>
    <source>
        <strain evidence="2">RSA 567</strain>
    </source>
</reference>
<keyword evidence="3" id="KW-1185">Reference proteome</keyword>
<dbReference type="EMBL" id="JANBQB010001219">
    <property type="protein sequence ID" value="KAJ1971866.1"/>
    <property type="molecule type" value="Genomic_DNA"/>
</dbReference>
<organism evidence="2 3">
    <name type="scientific">Dimargaris verticillata</name>
    <dbReference type="NCBI Taxonomy" id="2761393"/>
    <lineage>
        <taxon>Eukaryota</taxon>
        <taxon>Fungi</taxon>
        <taxon>Fungi incertae sedis</taxon>
        <taxon>Zoopagomycota</taxon>
        <taxon>Kickxellomycotina</taxon>
        <taxon>Dimargaritomycetes</taxon>
        <taxon>Dimargaritales</taxon>
        <taxon>Dimargaritaceae</taxon>
        <taxon>Dimargaris</taxon>
    </lineage>
</organism>
<keyword evidence="1" id="KW-0732">Signal</keyword>
<evidence type="ECO:0000313" key="3">
    <source>
        <dbReference type="Proteomes" id="UP001151582"/>
    </source>
</evidence>
<dbReference type="AlphaFoldDB" id="A0A9W8AXW0"/>
<evidence type="ECO:0000256" key="1">
    <source>
        <dbReference type="SAM" id="SignalP"/>
    </source>
</evidence>